<dbReference type="PRINTS" id="PR00758">
    <property type="entry name" value="ARSENICPUMP"/>
</dbReference>
<dbReference type="PANTHER" id="PTHR43302">
    <property type="entry name" value="TRANSPORTER ARSB-RELATED"/>
    <property type="match status" value="1"/>
</dbReference>
<feature type="transmembrane region" description="Helical" evidence="10">
    <location>
        <begin position="149"/>
        <end position="169"/>
    </location>
</feature>
<dbReference type="Pfam" id="PF03600">
    <property type="entry name" value="CitMHS"/>
    <property type="match status" value="1"/>
</dbReference>
<evidence type="ECO:0000256" key="5">
    <source>
        <dbReference type="ARBA" id="ARBA00022475"/>
    </source>
</evidence>
<feature type="transmembrane region" description="Helical" evidence="10">
    <location>
        <begin position="72"/>
        <end position="92"/>
    </location>
</feature>
<feature type="transmembrane region" description="Helical" evidence="10">
    <location>
        <begin position="298"/>
        <end position="317"/>
    </location>
</feature>
<dbReference type="GO" id="GO:0005886">
    <property type="term" value="C:plasma membrane"/>
    <property type="evidence" value="ECO:0007669"/>
    <property type="project" value="UniProtKB-SubCell"/>
</dbReference>
<comment type="similarity">
    <text evidence="2">Belongs to the ArsB family.</text>
</comment>
<feature type="transmembrane region" description="Helical" evidence="10">
    <location>
        <begin position="32"/>
        <end position="52"/>
    </location>
</feature>
<feature type="transmembrane region" description="Helical" evidence="10">
    <location>
        <begin position="189"/>
        <end position="211"/>
    </location>
</feature>
<feature type="transmembrane region" description="Helical" evidence="10">
    <location>
        <begin position="232"/>
        <end position="253"/>
    </location>
</feature>
<comment type="caution">
    <text evidence="12">The sequence shown here is derived from an EMBL/GenBank/DDBJ whole genome shotgun (WGS) entry which is preliminary data.</text>
</comment>
<keyword evidence="13" id="KW-1185">Reference proteome</keyword>
<evidence type="ECO:0000256" key="4">
    <source>
        <dbReference type="ARBA" id="ARBA00022448"/>
    </source>
</evidence>
<evidence type="ECO:0000256" key="3">
    <source>
        <dbReference type="ARBA" id="ARBA00009843"/>
    </source>
</evidence>
<feature type="transmembrane region" description="Helical" evidence="10">
    <location>
        <begin position="329"/>
        <end position="352"/>
    </location>
</feature>
<dbReference type="GO" id="GO:0015105">
    <property type="term" value="F:arsenite transmembrane transporter activity"/>
    <property type="evidence" value="ECO:0007669"/>
    <property type="project" value="InterPro"/>
</dbReference>
<name>A0AA37MY70_9FIRM</name>
<keyword evidence="7" id="KW-0059">Arsenical resistance</keyword>
<feature type="transmembrane region" description="Helical" evidence="10">
    <location>
        <begin position="406"/>
        <end position="427"/>
    </location>
</feature>
<keyword evidence="5" id="KW-1003">Cell membrane</keyword>
<feature type="transmembrane region" description="Helical" evidence="10">
    <location>
        <begin position="364"/>
        <end position="394"/>
    </location>
</feature>
<dbReference type="Proteomes" id="UP001055185">
    <property type="component" value="Unassembled WGS sequence"/>
</dbReference>
<feature type="transmembrane region" description="Helical" evidence="10">
    <location>
        <begin position="112"/>
        <end position="142"/>
    </location>
</feature>
<dbReference type="PANTHER" id="PTHR43302:SF5">
    <property type="entry name" value="TRANSPORTER ARSB-RELATED"/>
    <property type="match status" value="1"/>
</dbReference>
<proteinExistence type="inferred from homology"/>
<evidence type="ECO:0000313" key="12">
    <source>
        <dbReference type="EMBL" id="GJN64679.1"/>
    </source>
</evidence>
<keyword evidence="8 10" id="KW-1133">Transmembrane helix</keyword>
<dbReference type="RefSeq" id="WP_238316873.1">
    <property type="nucleotide sequence ID" value="NZ_BQKV01000040.1"/>
</dbReference>
<dbReference type="InterPro" id="IPR000802">
    <property type="entry name" value="Arsenical_pump_ArsB"/>
</dbReference>
<dbReference type="EMBL" id="BQKV01000040">
    <property type="protein sequence ID" value="GJN64679.1"/>
    <property type="molecule type" value="Genomic_DNA"/>
</dbReference>
<evidence type="ECO:0000256" key="2">
    <source>
        <dbReference type="ARBA" id="ARBA00006433"/>
    </source>
</evidence>
<protein>
    <submittedName>
        <fullName evidence="12">Arsenical pump membrane protein</fullName>
    </submittedName>
</protein>
<dbReference type="GO" id="GO:0046685">
    <property type="term" value="P:response to arsenic-containing substance"/>
    <property type="evidence" value="ECO:0007669"/>
    <property type="project" value="UniProtKB-KW"/>
</dbReference>
<reference evidence="12" key="1">
    <citation type="journal article" date="2022" name="Int. J. Syst. Evol. Microbiol.">
        <title>Genome-based, phenotypic and chemotaxonomic classification of Faecalibacterium strains: proposal of three novel species Faecalibacterium duncaniae sp. nov., Faecalibacterium hattorii sp. nov. and Faecalibacterium gallinarum sp. nov. .</title>
        <authorList>
            <person name="Sakamoto M."/>
            <person name="Sakurai N."/>
            <person name="Tanno H."/>
            <person name="Iino T."/>
            <person name="Ohkuma M."/>
            <person name="Endo A."/>
        </authorList>
    </citation>
    <scope>NUCLEOTIDE SEQUENCE</scope>
    <source>
        <strain evidence="12">JCM 17207</strain>
    </source>
</reference>
<organism evidence="12 13">
    <name type="scientific">Faecalibacterium gallinarum</name>
    <dbReference type="NCBI Taxonomy" id="2903556"/>
    <lineage>
        <taxon>Bacteria</taxon>
        <taxon>Bacillati</taxon>
        <taxon>Bacillota</taxon>
        <taxon>Clostridia</taxon>
        <taxon>Eubacteriales</taxon>
        <taxon>Oscillospiraceae</taxon>
        <taxon>Faecalibacterium</taxon>
    </lineage>
</organism>
<dbReference type="InterPro" id="IPR004680">
    <property type="entry name" value="Cit_transptr-like_dom"/>
</dbReference>
<evidence type="ECO:0000313" key="13">
    <source>
        <dbReference type="Proteomes" id="UP001055185"/>
    </source>
</evidence>
<keyword evidence="6 10" id="KW-0812">Transmembrane</keyword>
<evidence type="ECO:0000256" key="1">
    <source>
        <dbReference type="ARBA" id="ARBA00004651"/>
    </source>
</evidence>
<comment type="subcellular location">
    <subcellularLocation>
        <location evidence="1">Cell membrane</location>
        <topology evidence="1">Multi-pass membrane protein</topology>
    </subcellularLocation>
</comment>
<feature type="transmembrane region" description="Helical" evidence="10">
    <location>
        <begin position="259"/>
        <end position="277"/>
    </location>
</feature>
<accession>A0AA37MY70</accession>
<evidence type="ECO:0000256" key="6">
    <source>
        <dbReference type="ARBA" id="ARBA00022692"/>
    </source>
</evidence>
<dbReference type="AlphaFoldDB" id="A0AA37MY70"/>
<evidence type="ECO:0000256" key="8">
    <source>
        <dbReference type="ARBA" id="ARBA00022989"/>
    </source>
</evidence>
<gene>
    <name evidence="12" type="primary">arsB</name>
    <name evidence="12" type="ORF">JCM17207_13040</name>
</gene>
<comment type="similarity">
    <text evidence="3">Belongs to the CitM (TC 2.A.11) transporter family.</text>
</comment>
<feature type="domain" description="Citrate transporter-like" evidence="11">
    <location>
        <begin position="36"/>
        <end position="357"/>
    </location>
</feature>
<keyword evidence="4" id="KW-0813">Transport</keyword>
<evidence type="ECO:0000256" key="9">
    <source>
        <dbReference type="ARBA" id="ARBA00023136"/>
    </source>
</evidence>
<sequence>MLPQLLLFGLTAAAVILCVVTNAPGSFRGHKFSLYWVAALAGALLAVAAGFVSPEAIGQSFFTNTAVNPLKILILFFSMTAISVFLDEAGFYNHLASGVVEMAGTSQLKCFFILFGVVSVLTVFTSNDIIILTFTPFILYFARRTGINPIPYIFGEFVAANTWSMFFIFGNPTNIYISTAFGIDFFDYAYHMVPVTLAAGLASLAVLFLVFRKSLAMPIQVQPMEQLQWNKSLSSIGLVFLGLSIVAMAIASYAGFEMWAAALAFALGCMACAAVYLKHTGRDFSVLSHTLKKLPWALTPFLLSMFVLILALNQAGVTETLAHSLPDNPFAYGLASFAASNVINNIPMSVLFTSILGSCQATPAMVYAVILGSNLGALLTPVGALAGIMWLSIIKEHSINFSFLTFVKYGEIISIPAVLTALGCLCIL</sequence>
<evidence type="ECO:0000256" key="10">
    <source>
        <dbReference type="SAM" id="Phobius"/>
    </source>
</evidence>
<evidence type="ECO:0000256" key="7">
    <source>
        <dbReference type="ARBA" id="ARBA00022849"/>
    </source>
</evidence>
<keyword evidence="9 10" id="KW-0472">Membrane</keyword>
<evidence type="ECO:0000259" key="11">
    <source>
        <dbReference type="Pfam" id="PF03600"/>
    </source>
</evidence>